<protein>
    <submittedName>
        <fullName evidence="1">Uncharacterized protein</fullName>
    </submittedName>
</protein>
<name>A0ABU4U6X8_9PSEU</name>
<proteinExistence type="predicted"/>
<evidence type="ECO:0000313" key="2">
    <source>
        <dbReference type="Proteomes" id="UP001271792"/>
    </source>
</evidence>
<dbReference type="RefSeq" id="WP_319989475.1">
    <property type="nucleotide sequence ID" value="NZ_JAXAVV010000032.1"/>
</dbReference>
<gene>
    <name evidence="1" type="ORF">SK571_40810</name>
</gene>
<dbReference type="EMBL" id="JAXAVV010000032">
    <property type="protein sequence ID" value="MDX8055756.1"/>
    <property type="molecule type" value="Genomic_DNA"/>
</dbReference>
<comment type="caution">
    <text evidence="1">The sequence shown here is derived from an EMBL/GenBank/DDBJ whole genome shotgun (WGS) entry which is preliminary data.</text>
</comment>
<dbReference type="Proteomes" id="UP001271792">
    <property type="component" value="Unassembled WGS sequence"/>
</dbReference>
<evidence type="ECO:0000313" key="1">
    <source>
        <dbReference type="EMBL" id="MDX8055756.1"/>
    </source>
</evidence>
<accession>A0ABU4U6X8</accession>
<reference evidence="1 2" key="1">
    <citation type="submission" date="2023-11" db="EMBL/GenBank/DDBJ databases">
        <title>Lentzea sokolovensis, sp. nov., Lentzea kristufkii, sp. nov., and Lentzea miocenensis, sp. nov., rare actinobacteria from Sokolov Coal Basin, Miocene lacustrine sediment, Czech Republic.</title>
        <authorList>
            <person name="Lara A."/>
            <person name="Kotroba L."/>
            <person name="Nouioui I."/>
            <person name="Neumann-Schaal M."/>
            <person name="Mast Y."/>
            <person name="Chronakova A."/>
        </authorList>
    </citation>
    <scope>NUCLEOTIDE SEQUENCE [LARGE SCALE GENOMIC DNA]</scope>
    <source>
        <strain evidence="1 2">BCCO 10_0798</strain>
    </source>
</reference>
<sequence length="66" mass="7155">MDLSKSSKLGHFRHSVVMTGTCRNSSCRRLLKVPHSFDAPMGWIGTVTDSVTCHCGVKSPVRAHSG</sequence>
<keyword evidence="2" id="KW-1185">Reference proteome</keyword>
<organism evidence="1 2">
    <name type="scientific">Lentzea kristufekii</name>
    <dbReference type="NCBI Taxonomy" id="3095430"/>
    <lineage>
        <taxon>Bacteria</taxon>
        <taxon>Bacillati</taxon>
        <taxon>Actinomycetota</taxon>
        <taxon>Actinomycetes</taxon>
        <taxon>Pseudonocardiales</taxon>
        <taxon>Pseudonocardiaceae</taxon>
        <taxon>Lentzea</taxon>
    </lineage>
</organism>